<dbReference type="PANTHER" id="PTHR48207:SF3">
    <property type="entry name" value="SUCCINATE--HYDROXYMETHYLGLUTARATE COA-TRANSFERASE"/>
    <property type="match status" value="1"/>
</dbReference>
<dbReference type="Gene3D" id="3.40.50.10540">
    <property type="entry name" value="Crotonobetainyl-coa:carnitine coa-transferase, domain 1"/>
    <property type="match status" value="1"/>
</dbReference>
<evidence type="ECO:0000313" key="3">
    <source>
        <dbReference type="Proteomes" id="UP000326780"/>
    </source>
</evidence>
<evidence type="ECO:0000313" key="2">
    <source>
        <dbReference type="EMBL" id="QFZ84695.1"/>
    </source>
</evidence>
<dbReference type="Pfam" id="PF02515">
    <property type="entry name" value="CoA_transf_3"/>
    <property type="match status" value="1"/>
</dbReference>
<dbReference type="InterPro" id="IPR044855">
    <property type="entry name" value="CoA-Trfase_III_dom3_sf"/>
</dbReference>
<dbReference type="InterPro" id="IPR050483">
    <property type="entry name" value="CoA-transferase_III_domain"/>
</dbReference>
<dbReference type="GO" id="GO:0008410">
    <property type="term" value="F:CoA-transferase activity"/>
    <property type="evidence" value="ECO:0007669"/>
    <property type="project" value="TreeGrafter"/>
</dbReference>
<dbReference type="Gene3D" id="3.30.1540.10">
    <property type="entry name" value="formyl-coa transferase, domain 3"/>
    <property type="match status" value="1"/>
</dbReference>
<organism evidence="2 3">
    <name type="scientific">Variovorax paradoxus</name>
    <dbReference type="NCBI Taxonomy" id="34073"/>
    <lineage>
        <taxon>Bacteria</taxon>
        <taxon>Pseudomonadati</taxon>
        <taxon>Pseudomonadota</taxon>
        <taxon>Betaproteobacteria</taxon>
        <taxon>Burkholderiales</taxon>
        <taxon>Comamonadaceae</taxon>
        <taxon>Variovorax</taxon>
    </lineage>
</organism>
<dbReference type="AlphaFoldDB" id="A0A5Q0M849"/>
<dbReference type="InterPro" id="IPR003673">
    <property type="entry name" value="CoA-Trfase_fam_III"/>
</dbReference>
<sequence>MDKNPTSPLTGVRIVELTAMITGPLAGTLLADLGAEVIKVENPKDGDPFRSFRGGTYSPYFATYNRNKKGVTLNLKGALGKEAFLKLIESADVLIVNFRSGVMERLGLGVDQLREVNPRLIVCSITGFGESGPYADRPAYDAVGQALSGISSLLLGADAQITGPSIADNLTGMYASYGILGALFERERTGKVRTLQLNMLESTMAFISDPFANFTMAGVKPDPLMRVRASQSYALRCQDGSLVAVHMSSPQKFWLGLLKALEREDLATDPRFAERAQRLDNYEELAIELNRTSKTRPRDHWIARFVENDVPHAPVLTLPEVMEDAQVKHLNSFADAEHPVHGPQKMIRRPVLYDGQRTDQPLQPAPDLGEHSLNVFRALGYADEVIAKIQSGG</sequence>
<name>A0A5Q0M849_VARPD</name>
<gene>
    <name evidence="2" type="ORF">GFK26_18930</name>
</gene>
<keyword evidence="1 2" id="KW-0808">Transferase</keyword>
<dbReference type="Proteomes" id="UP000326780">
    <property type="component" value="Chromosome"/>
</dbReference>
<protein>
    <submittedName>
        <fullName evidence="2">CoA transferase</fullName>
    </submittedName>
</protein>
<dbReference type="PANTHER" id="PTHR48207">
    <property type="entry name" value="SUCCINATE--HYDROXYMETHYLGLUTARATE COA-TRANSFERASE"/>
    <property type="match status" value="1"/>
</dbReference>
<proteinExistence type="predicted"/>
<dbReference type="InterPro" id="IPR023606">
    <property type="entry name" value="CoA-Trfase_III_dom_1_sf"/>
</dbReference>
<dbReference type="SUPFAM" id="SSF89796">
    <property type="entry name" value="CoA-transferase family III (CaiB/BaiF)"/>
    <property type="match status" value="1"/>
</dbReference>
<reference evidence="2 3" key="1">
    <citation type="submission" date="2019-10" db="EMBL/GenBank/DDBJ databases">
        <title>Complete genome sequence of Variovorax paradoxus 5C-2.</title>
        <authorList>
            <person name="Gogoleva N.E."/>
            <person name="Balkin A.S."/>
        </authorList>
    </citation>
    <scope>NUCLEOTIDE SEQUENCE [LARGE SCALE GENOMIC DNA]</scope>
    <source>
        <strain evidence="2 3">5C-2</strain>
    </source>
</reference>
<dbReference type="RefSeq" id="WP_153283317.1">
    <property type="nucleotide sequence ID" value="NZ_CP045644.1"/>
</dbReference>
<accession>A0A5Q0M849</accession>
<dbReference type="EMBL" id="CP045644">
    <property type="protein sequence ID" value="QFZ84695.1"/>
    <property type="molecule type" value="Genomic_DNA"/>
</dbReference>
<evidence type="ECO:0000256" key="1">
    <source>
        <dbReference type="ARBA" id="ARBA00022679"/>
    </source>
</evidence>